<protein>
    <recommendedName>
        <fullName evidence="2">histidine kinase</fullName>
        <ecNumber evidence="2">2.7.13.3</ecNumber>
    </recommendedName>
</protein>
<reference evidence="9" key="1">
    <citation type="journal article" date="2016" name="Front. Microbiol.">
        <title>Molecular Keys to the Janthinobacterium and Duganella spp. Interaction with the Plant Pathogen Fusarium graminearum.</title>
        <authorList>
            <person name="Haack F.S."/>
            <person name="Poehlein A."/>
            <person name="Kroger C."/>
            <person name="Voigt C.A."/>
            <person name="Piepenbring M."/>
            <person name="Bode H.B."/>
            <person name="Daniel R."/>
            <person name="Schafer W."/>
            <person name="Streit W.R."/>
        </authorList>
    </citation>
    <scope>NUCLEOTIDE SEQUENCE [LARGE SCALE GENOMIC DNA]</scope>
    <source>
        <strain evidence="9">T54</strain>
    </source>
</reference>
<dbReference type="CDD" id="cd00082">
    <property type="entry name" value="HisKA"/>
    <property type="match status" value="1"/>
</dbReference>
<dbReference type="PATRIC" id="fig|762836.4.peg.4738"/>
<dbReference type="SMART" id="SM00448">
    <property type="entry name" value="REC"/>
    <property type="match status" value="1"/>
</dbReference>
<evidence type="ECO:0000259" key="7">
    <source>
        <dbReference type="PROSITE" id="PS50110"/>
    </source>
</evidence>
<evidence type="ECO:0000313" key="9">
    <source>
        <dbReference type="Proteomes" id="UP000175989"/>
    </source>
</evidence>
<keyword evidence="9" id="KW-1185">Reference proteome</keyword>
<feature type="domain" description="Response regulatory" evidence="7">
    <location>
        <begin position="8"/>
        <end position="125"/>
    </location>
</feature>
<gene>
    <name evidence="8" type="primary">kdpD_3</name>
    <name evidence="8" type="ORF">DUPY_46040</name>
</gene>
<dbReference type="InterPro" id="IPR001789">
    <property type="entry name" value="Sig_transdc_resp-reg_receiver"/>
</dbReference>
<evidence type="ECO:0000256" key="4">
    <source>
        <dbReference type="PROSITE-ProRule" id="PRU00169"/>
    </source>
</evidence>
<dbReference type="SUPFAM" id="SSF52172">
    <property type="entry name" value="CheY-like"/>
    <property type="match status" value="1"/>
</dbReference>
<dbReference type="SMART" id="SM00387">
    <property type="entry name" value="HATPase_c"/>
    <property type="match status" value="1"/>
</dbReference>
<feature type="coiled-coil region" evidence="5">
    <location>
        <begin position="131"/>
        <end position="161"/>
    </location>
</feature>
<dbReference type="SMART" id="SM00388">
    <property type="entry name" value="HisKA"/>
    <property type="match status" value="1"/>
</dbReference>
<evidence type="ECO:0000256" key="5">
    <source>
        <dbReference type="SAM" id="Coils"/>
    </source>
</evidence>
<evidence type="ECO:0000256" key="2">
    <source>
        <dbReference type="ARBA" id="ARBA00012438"/>
    </source>
</evidence>
<evidence type="ECO:0000313" key="8">
    <source>
        <dbReference type="EMBL" id="OEZ94374.1"/>
    </source>
</evidence>
<dbReference type="InterPro" id="IPR005467">
    <property type="entry name" value="His_kinase_dom"/>
</dbReference>
<organism evidence="8 9">
    <name type="scientific">Duganella phyllosphaerae</name>
    <dbReference type="NCBI Taxonomy" id="762836"/>
    <lineage>
        <taxon>Bacteria</taxon>
        <taxon>Pseudomonadati</taxon>
        <taxon>Pseudomonadota</taxon>
        <taxon>Betaproteobacteria</taxon>
        <taxon>Burkholderiales</taxon>
        <taxon>Oxalobacteraceae</taxon>
        <taxon>Telluria group</taxon>
        <taxon>Duganella</taxon>
    </lineage>
</organism>
<dbReference type="InterPro" id="IPR004358">
    <property type="entry name" value="Sig_transdc_His_kin-like_C"/>
</dbReference>
<dbReference type="Pfam" id="PF02518">
    <property type="entry name" value="HATPase_c"/>
    <property type="match status" value="1"/>
</dbReference>
<dbReference type="EMBL" id="LROM01000134">
    <property type="protein sequence ID" value="OEZ94374.1"/>
    <property type="molecule type" value="Genomic_DNA"/>
</dbReference>
<comment type="caution">
    <text evidence="8">The sequence shown here is derived from an EMBL/GenBank/DDBJ whole genome shotgun (WGS) entry which is preliminary data.</text>
</comment>
<dbReference type="InterPro" id="IPR036890">
    <property type="entry name" value="HATPase_C_sf"/>
</dbReference>
<dbReference type="CDD" id="cd00075">
    <property type="entry name" value="HATPase"/>
    <property type="match status" value="1"/>
</dbReference>
<name>A0A1E7WBW0_9BURK</name>
<feature type="modified residue" description="4-aspartylphosphate" evidence="4">
    <location>
        <position position="57"/>
    </location>
</feature>
<dbReference type="AlphaFoldDB" id="A0A1E7WBW0"/>
<dbReference type="Gene3D" id="1.10.287.130">
    <property type="match status" value="1"/>
</dbReference>
<keyword evidence="8" id="KW-0808">Transferase</keyword>
<evidence type="ECO:0000259" key="6">
    <source>
        <dbReference type="PROSITE" id="PS50109"/>
    </source>
</evidence>
<keyword evidence="3 4" id="KW-0597">Phosphoprotein</keyword>
<dbReference type="Pfam" id="PF00072">
    <property type="entry name" value="Response_reg"/>
    <property type="match status" value="1"/>
</dbReference>
<dbReference type="GO" id="GO:0000155">
    <property type="term" value="F:phosphorelay sensor kinase activity"/>
    <property type="evidence" value="ECO:0007669"/>
    <property type="project" value="InterPro"/>
</dbReference>
<dbReference type="PANTHER" id="PTHR43547">
    <property type="entry name" value="TWO-COMPONENT HISTIDINE KINASE"/>
    <property type="match status" value="1"/>
</dbReference>
<evidence type="ECO:0000256" key="3">
    <source>
        <dbReference type="ARBA" id="ARBA00022553"/>
    </source>
</evidence>
<dbReference type="PROSITE" id="PS50110">
    <property type="entry name" value="RESPONSE_REGULATORY"/>
    <property type="match status" value="1"/>
</dbReference>
<dbReference type="InterPro" id="IPR003661">
    <property type="entry name" value="HisK_dim/P_dom"/>
</dbReference>
<dbReference type="SUPFAM" id="SSF47384">
    <property type="entry name" value="Homodimeric domain of signal transducing histidine kinase"/>
    <property type="match status" value="1"/>
</dbReference>
<sequence length="399" mass="44279">MQAEQPTKLLIVDDLPENLQALNAVIRGPGREIFQAGSGEEALALLLQHDFAMAFLDVQMPGMDGFELAELMRGTEKTRQIPIVFVTAAGKELNYSFKGYEAGAVDVLYKPLDSRAVRGKVEVFVALWEQREAMRRQVLALEQARQAQEAMLAELNVAQGQLQRALAMRDEFMSMVSHEMRTPLNTLYLETQLRKMQLERGNMAAFGAEQLQRMVARDDRQIQSIIRLIDDMLDVSRIRSGKLSLRPGWVEMSGLLRRVVHDLTPQASTAGCSIGLDAGTPVSGWWDEFRIEQIVVNLLTNAMRYGAQMPVSVVLTVQEEQVLVEVRDQGPGIAPELQQKIFEPYERGVGNEVPSGLGLGLYISRELAEVHQGSLTVRSVPGEGAVFTLALPRSDAPPI</sequence>
<dbReference type="EC" id="2.7.13.3" evidence="2"/>
<feature type="domain" description="Histidine kinase" evidence="6">
    <location>
        <begin position="175"/>
        <end position="395"/>
    </location>
</feature>
<dbReference type="Pfam" id="PF00512">
    <property type="entry name" value="HisKA"/>
    <property type="match status" value="1"/>
</dbReference>
<dbReference type="InterPro" id="IPR003594">
    <property type="entry name" value="HATPase_dom"/>
</dbReference>
<dbReference type="PANTHER" id="PTHR43547:SF2">
    <property type="entry name" value="HYBRID SIGNAL TRANSDUCTION HISTIDINE KINASE C"/>
    <property type="match status" value="1"/>
</dbReference>
<dbReference type="Gene3D" id="3.40.50.2300">
    <property type="match status" value="1"/>
</dbReference>
<dbReference type="RefSeq" id="WP_070251487.1">
    <property type="nucleotide sequence ID" value="NZ_LROM01000134.1"/>
</dbReference>
<keyword evidence="5" id="KW-0175">Coiled coil</keyword>
<dbReference type="PROSITE" id="PS50109">
    <property type="entry name" value="HIS_KIN"/>
    <property type="match status" value="1"/>
</dbReference>
<dbReference type="PRINTS" id="PR00344">
    <property type="entry name" value="BCTRLSENSOR"/>
</dbReference>
<evidence type="ECO:0000256" key="1">
    <source>
        <dbReference type="ARBA" id="ARBA00000085"/>
    </source>
</evidence>
<proteinExistence type="predicted"/>
<dbReference type="SUPFAM" id="SSF55874">
    <property type="entry name" value="ATPase domain of HSP90 chaperone/DNA topoisomerase II/histidine kinase"/>
    <property type="match status" value="1"/>
</dbReference>
<dbReference type="Gene3D" id="3.30.565.10">
    <property type="entry name" value="Histidine kinase-like ATPase, C-terminal domain"/>
    <property type="match status" value="1"/>
</dbReference>
<comment type="catalytic activity">
    <reaction evidence="1">
        <text>ATP + protein L-histidine = ADP + protein N-phospho-L-histidine.</text>
        <dbReference type="EC" id="2.7.13.3"/>
    </reaction>
</comment>
<dbReference type="InterPro" id="IPR036097">
    <property type="entry name" value="HisK_dim/P_sf"/>
</dbReference>
<dbReference type="OrthoDB" id="9812260at2"/>
<dbReference type="InterPro" id="IPR011006">
    <property type="entry name" value="CheY-like_superfamily"/>
</dbReference>
<dbReference type="Proteomes" id="UP000175989">
    <property type="component" value="Unassembled WGS sequence"/>
</dbReference>
<accession>A0A1E7WBW0</accession>